<dbReference type="GO" id="GO:0009102">
    <property type="term" value="P:biotin biosynthetic process"/>
    <property type="evidence" value="ECO:0007669"/>
    <property type="project" value="UniProtKB-UniRule"/>
</dbReference>
<evidence type="ECO:0000256" key="8">
    <source>
        <dbReference type="ARBA" id="ARBA00022898"/>
    </source>
</evidence>
<dbReference type="FunFam" id="3.40.640.10:FF:000006">
    <property type="entry name" value="5-aminolevulinate synthase, mitochondrial"/>
    <property type="match status" value="1"/>
</dbReference>
<comment type="cofactor">
    <cofactor evidence="1 10 11">
        <name>pyridoxal 5'-phosphate</name>
        <dbReference type="ChEBI" id="CHEBI:597326"/>
    </cofactor>
</comment>
<comment type="catalytic activity">
    <reaction evidence="9 11">
        <text>6-carboxyhexanoyl-[ACP] + L-alanine + H(+) = (8S)-8-amino-7-oxononanoate + holo-[ACP] + CO2</text>
        <dbReference type="Rhea" id="RHEA:42288"/>
        <dbReference type="Rhea" id="RHEA-COMP:9685"/>
        <dbReference type="Rhea" id="RHEA-COMP:9955"/>
        <dbReference type="ChEBI" id="CHEBI:15378"/>
        <dbReference type="ChEBI" id="CHEBI:16526"/>
        <dbReference type="ChEBI" id="CHEBI:57972"/>
        <dbReference type="ChEBI" id="CHEBI:64479"/>
        <dbReference type="ChEBI" id="CHEBI:78846"/>
        <dbReference type="ChEBI" id="CHEBI:149468"/>
        <dbReference type="EC" id="2.3.1.47"/>
    </reaction>
</comment>
<feature type="domain" description="Aminotransferase class I/classII large" evidence="12">
    <location>
        <begin position="39"/>
        <end position="380"/>
    </location>
</feature>
<dbReference type="GO" id="GO:0008710">
    <property type="term" value="F:8-amino-7-oxononanoate synthase activity"/>
    <property type="evidence" value="ECO:0007669"/>
    <property type="project" value="UniProtKB-UniRule"/>
</dbReference>
<keyword evidence="14" id="KW-1185">Reference proteome</keyword>
<dbReference type="Proteomes" id="UP000295658">
    <property type="component" value="Unassembled WGS sequence"/>
</dbReference>
<evidence type="ECO:0000256" key="3">
    <source>
        <dbReference type="ARBA" id="ARBA00004746"/>
    </source>
</evidence>
<dbReference type="InterPro" id="IPR015421">
    <property type="entry name" value="PyrdxlP-dep_Trfase_major"/>
</dbReference>
<dbReference type="InterPro" id="IPR001917">
    <property type="entry name" value="Aminotrans_II_pyridoxalP_BS"/>
</dbReference>
<dbReference type="OrthoDB" id="9807157at2"/>
<dbReference type="InterPro" id="IPR004839">
    <property type="entry name" value="Aminotransferase_I/II_large"/>
</dbReference>
<organism evidence="13 14">
    <name type="scientific">Thermolongibacillus altinsuensis</name>
    <dbReference type="NCBI Taxonomy" id="575256"/>
    <lineage>
        <taxon>Bacteria</taxon>
        <taxon>Bacillati</taxon>
        <taxon>Bacillota</taxon>
        <taxon>Bacilli</taxon>
        <taxon>Bacillales</taxon>
        <taxon>Anoxybacillaceae</taxon>
        <taxon>Thermolongibacillus</taxon>
    </lineage>
</organism>
<dbReference type="GO" id="GO:0030170">
    <property type="term" value="F:pyridoxal phosphate binding"/>
    <property type="evidence" value="ECO:0007669"/>
    <property type="project" value="InterPro"/>
</dbReference>
<dbReference type="Gene3D" id="3.90.1150.10">
    <property type="entry name" value="Aspartate Aminotransferase, domain 1"/>
    <property type="match status" value="1"/>
</dbReference>
<dbReference type="PANTHER" id="PTHR13693">
    <property type="entry name" value="CLASS II AMINOTRANSFERASE/8-AMINO-7-OXONONANOATE SYNTHASE"/>
    <property type="match status" value="1"/>
</dbReference>
<sequence>MWQDNINAQLATLEKKAQKRKLPRMERSDEGWVMMNGRKLLNLASNNYLGLADDERLIEASIRAMQTYGAGATASRLIVGNHALYEEAEAALVKWKETEAALIINSGYTANVGILSALASREDVIFSDKLNHASIVDGAILSRAELKRYRHNDIDHLETLLKKTPVHKLKIIVTDTVFSMDGDIAPLRELVALKEKYGAILMIDEAHSSGLYGEKGEGLAHHLGIAEHVDIHMGTFSKALGTFGAYVTGKKYLIDYLINHMRAFIFTTALPPAVLGSIRAAISIVQQEHERRINLFTHSDYVRNELKRLGFNIGASTTQIVPIIIGDNERTVRFSERLQERGIAAVAIRPPTVPEGTARIRFSLMATLTKQQIDWALEQIALVGKEMGVIA</sequence>
<reference evidence="13 14" key="1">
    <citation type="submission" date="2019-03" db="EMBL/GenBank/DDBJ databases">
        <title>Genomic Encyclopedia of Type Strains, Phase IV (KMG-IV): sequencing the most valuable type-strain genomes for metagenomic binning, comparative biology and taxonomic classification.</title>
        <authorList>
            <person name="Goeker M."/>
        </authorList>
    </citation>
    <scope>NUCLEOTIDE SEQUENCE [LARGE SCALE GENOMIC DNA]</scope>
    <source>
        <strain evidence="13 14">DSM 24979</strain>
    </source>
</reference>
<comment type="function">
    <text evidence="2 11">Catalyzes the decarboxylative condensation of pimeloyl-[acyl-carrier protein] and L-alanine to produce 8-amino-7-oxononanoate (AON), [acyl-carrier protein], and carbon dioxide.</text>
</comment>
<comment type="similarity">
    <text evidence="4 11">Belongs to the class-II pyridoxal-phosphate-dependent aminotransferase family. BioF subfamily.</text>
</comment>
<evidence type="ECO:0000313" key="13">
    <source>
        <dbReference type="EMBL" id="TCL53240.1"/>
    </source>
</evidence>
<dbReference type="CDD" id="cd06454">
    <property type="entry name" value="KBL_like"/>
    <property type="match status" value="1"/>
</dbReference>
<comment type="caution">
    <text evidence="13">The sequence shown here is derived from an EMBL/GenBank/DDBJ whole genome shotgun (WGS) entry which is preliminary data.</text>
</comment>
<dbReference type="EC" id="2.3.1.47" evidence="11"/>
<dbReference type="RefSeq" id="WP_132947139.1">
    <property type="nucleotide sequence ID" value="NZ_SLUL01000001.1"/>
</dbReference>
<proteinExistence type="inferred from homology"/>
<evidence type="ECO:0000256" key="9">
    <source>
        <dbReference type="ARBA" id="ARBA00047715"/>
    </source>
</evidence>
<evidence type="ECO:0000256" key="11">
    <source>
        <dbReference type="RuleBase" id="RU003693"/>
    </source>
</evidence>
<evidence type="ECO:0000256" key="4">
    <source>
        <dbReference type="ARBA" id="ARBA00010008"/>
    </source>
</evidence>
<dbReference type="PROSITE" id="PS00599">
    <property type="entry name" value="AA_TRANSFER_CLASS_2"/>
    <property type="match status" value="1"/>
</dbReference>
<accession>A0A4R1QT23</accession>
<keyword evidence="8 10" id="KW-0663">Pyridoxal phosphate</keyword>
<dbReference type="Gene3D" id="3.40.640.10">
    <property type="entry name" value="Type I PLP-dependent aspartate aminotransferase-like (Major domain)"/>
    <property type="match status" value="1"/>
</dbReference>
<evidence type="ECO:0000259" key="12">
    <source>
        <dbReference type="Pfam" id="PF00155"/>
    </source>
</evidence>
<dbReference type="InterPro" id="IPR004723">
    <property type="entry name" value="AONS_Archaea/Proteobacteria"/>
</dbReference>
<evidence type="ECO:0000256" key="7">
    <source>
        <dbReference type="ARBA" id="ARBA00022756"/>
    </source>
</evidence>
<comment type="subunit">
    <text evidence="5 11">Homodimer.</text>
</comment>
<evidence type="ECO:0000256" key="10">
    <source>
        <dbReference type="PIRSR" id="PIRSR604723-51"/>
    </source>
</evidence>
<dbReference type="PANTHER" id="PTHR13693:SF100">
    <property type="entry name" value="8-AMINO-7-OXONONANOATE SYNTHASE"/>
    <property type="match status" value="1"/>
</dbReference>
<keyword evidence="7" id="KW-0093">Biotin biosynthesis</keyword>
<evidence type="ECO:0000256" key="6">
    <source>
        <dbReference type="ARBA" id="ARBA00022679"/>
    </source>
</evidence>
<evidence type="ECO:0000256" key="1">
    <source>
        <dbReference type="ARBA" id="ARBA00001933"/>
    </source>
</evidence>
<gene>
    <name evidence="13" type="ORF">EDD69_101248</name>
</gene>
<dbReference type="NCBIfam" id="TIGR00858">
    <property type="entry name" value="bioF"/>
    <property type="match status" value="1"/>
</dbReference>
<feature type="modified residue" description="N6-(pyridoxal phosphate)lysine" evidence="10">
    <location>
        <position position="238"/>
    </location>
</feature>
<protein>
    <recommendedName>
        <fullName evidence="11">8-amino-7-ketopelargonate synthase</fullName>
        <ecNumber evidence="11">2.3.1.47</ecNumber>
    </recommendedName>
</protein>
<dbReference type="EMBL" id="SLUL01000001">
    <property type="protein sequence ID" value="TCL53240.1"/>
    <property type="molecule type" value="Genomic_DNA"/>
</dbReference>
<comment type="pathway">
    <text evidence="3 11">Cofactor biosynthesis; biotin biosynthesis.</text>
</comment>
<dbReference type="InterPro" id="IPR050087">
    <property type="entry name" value="AON_synthase_class-II"/>
</dbReference>
<dbReference type="SUPFAM" id="SSF53383">
    <property type="entry name" value="PLP-dependent transferases"/>
    <property type="match status" value="1"/>
</dbReference>
<evidence type="ECO:0000256" key="5">
    <source>
        <dbReference type="ARBA" id="ARBA00011738"/>
    </source>
</evidence>
<dbReference type="InterPro" id="IPR015422">
    <property type="entry name" value="PyrdxlP-dep_Trfase_small"/>
</dbReference>
<dbReference type="InterPro" id="IPR015424">
    <property type="entry name" value="PyrdxlP-dep_Trfase"/>
</dbReference>
<evidence type="ECO:0000256" key="2">
    <source>
        <dbReference type="ARBA" id="ARBA00002513"/>
    </source>
</evidence>
<dbReference type="Pfam" id="PF00155">
    <property type="entry name" value="Aminotran_1_2"/>
    <property type="match status" value="1"/>
</dbReference>
<dbReference type="AlphaFoldDB" id="A0A4R1QT23"/>
<evidence type="ECO:0000313" key="14">
    <source>
        <dbReference type="Proteomes" id="UP000295658"/>
    </source>
</evidence>
<name>A0A4R1QT23_9BACL</name>
<keyword evidence="6 11" id="KW-0808">Transferase</keyword>
<dbReference type="UniPathway" id="UPA00078"/>